<dbReference type="Pfam" id="PF02518">
    <property type="entry name" value="HATPase_c"/>
    <property type="match status" value="1"/>
</dbReference>
<protein>
    <recommendedName>
        <fullName evidence="2">histidine kinase</fullName>
        <ecNumber evidence="2">2.7.13.3</ecNumber>
    </recommendedName>
</protein>
<comment type="catalytic activity">
    <reaction evidence="1">
        <text>ATP + protein L-histidine = ADP + protein N-phospho-L-histidine.</text>
        <dbReference type="EC" id="2.7.13.3"/>
    </reaction>
</comment>
<dbReference type="InterPro" id="IPR036890">
    <property type="entry name" value="HATPase_C_sf"/>
</dbReference>
<feature type="non-terminal residue" evidence="4">
    <location>
        <position position="1"/>
    </location>
</feature>
<proteinExistence type="predicted"/>
<dbReference type="Proteomes" id="UP000282378">
    <property type="component" value="Unassembled WGS sequence"/>
</dbReference>
<dbReference type="InterPro" id="IPR004358">
    <property type="entry name" value="Sig_transdc_His_kin-like_C"/>
</dbReference>
<keyword evidence="4" id="KW-0808">Transferase</keyword>
<dbReference type="AlphaFoldDB" id="A0A3M2ZVQ3"/>
<dbReference type="InterPro" id="IPR003594">
    <property type="entry name" value="HATPase_dom"/>
</dbReference>
<reference evidence="4 5" key="1">
    <citation type="submission" date="2018-08" db="EMBL/GenBank/DDBJ databases">
        <title>Recombination of ecologically and evolutionarily significant loci maintains genetic cohesion in the Pseudomonas syringae species complex.</title>
        <authorList>
            <person name="Dillon M."/>
            <person name="Thakur S."/>
            <person name="Almeida R.N.D."/>
            <person name="Weir B.S."/>
            <person name="Guttman D.S."/>
        </authorList>
    </citation>
    <scope>NUCLEOTIDE SEQUENCE [LARGE SCALE GENOMIC DNA]</scope>
    <source>
        <strain evidence="4 5">88_10</strain>
    </source>
</reference>
<gene>
    <name evidence="4" type="ORF">APX70_07079</name>
</gene>
<evidence type="ECO:0000313" key="4">
    <source>
        <dbReference type="EMBL" id="RML92306.1"/>
    </source>
</evidence>
<dbReference type="PRINTS" id="PR00344">
    <property type="entry name" value="BCTRLSENSOR"/>
</dbReference>
<dbReference type="EC" id="2.7.13.3" evidence="2"/>
<keyword evidence="4" id="KW-0418">Kinase</keyword>
<feature type="domain" description="Histidine kinase/HSP90-like ATPase" evidence="3">
    <location>
        <begin position="4"/>
        <end position="40"/>
    </location>
</feature>
<dbReference type="EMBL" id="RBNL01001199">
    <property type="protein sequence ID" value="RML92306.1"/>
    <property type="molecule type" value="Genomic_DNA"/>
</dbReference>
<evidence type="ECO:0000259" key="3">
    <source>
        <dbReference type="Pfam" id="PF02518"/>
    </source>
</evidence>
<evidence type="ECO:0000313" key="5">
    <source>
        <dbReference type="Proteomes" id="UP000282378"/>
    </source>
</evidence>
<accession>A0A3M2ZVQ3</accession>
<sequence>SRTVGLGLFIVREIIRAHLGEITVSSSTDAGTTFTVAFPRPVV</sequence>
<comment type="caution">
    <text evidence="4">The sequence shown here is derived from an EMBL/GenBank/DDBJ whole genome shotgun (WGS) entry which is preliminary data.</text>
</comment>
<organism evidence="4 5">
    <name type="scientific">Pseudomonas syringae pv. maculicola</name>
    <dbReference type="NCBI Taxonomy" id="59511"/>
    <lineage>
        <taxon>Bacteria</taxon>
        <taxon>Pseudomonadati</taxon>
        <taxon>Pseudomonadota</taxon>
        <taxon>Gammaproteobacteria</taxon>
        <taxon>Pseudomonadales</taxon>
        <taxon>Pseudomonadaceae</taxon>
        <taxon>Pseudomonas</taxon>
    </lineage>
</organism>
<dbReference type="Gene3D" id="3.30.565.10">
    <property type="entry name" value="Histidine kinase-like ATPase, C-terminal domain"/>
    <property type="match status" value="1"/>
</dbReference>
<evidence type="ECO:0000256" key="1">
    <source>
        <dbReference type="ARBA" id="ARBA00000085"/>
    </source>
</evidence>
<dbReference type="SUPFAM" id="SSF55874">
    <property type="entry name" value="ATPase domain of HSP90 chaperone/DNA topoisomerase II/histidine kinase"/>
    <property type="match status" value="1"/>
</dbReference>
<evidence type="ECO:0000256" key="2">
    <source>
        <dbReference type="ARBA" id="ARBA00012438"/>
    </source>
</evidence>
<dbReference type="GO" id="GO:0004673">
    <property type="term" value="F:protein histidine kinase activity"/>
    <property type="evidence" value="ECO:0007669"/>
    <property type="project" value="UniProtKB-EC"/>
</dbReference>
<name>A0A3M2ZVQ3_PSEYM</name>